<comment type="subcellular location">
    <subcellularLocation>
        <location evidence="1">Nucleus</location>
    </subcellularLocation>
</comment>
<dbReference type="VEuPathDB" id="VectorBase:GPAI030165"/>
<dbReference type="STRING" id="7398.A0A1A9ZZW1"/>
<feature type="domain" description="MATH" evidence="7">
    <location>
        <begin position="17"/>
        <end position="147"/>
    </location>
</feature>
<sequence>MSVDFNTCVQKDIKVEKFIFTWTVEKFSIWYKDMSHLREELISPKFSSDDNNKVKWHLSLNIVNEQNLALYVNFSPLSEASTVKAKFKFSIVNAKGEEENVRTSTKVCRFHAQQRFWGYNDFISTDILLKKIKRLLPNDELTIVCEIEEVNIVNISDETIRTRSKMIEDKLSKDIGNLFVNENCSDVTLVVGRHELKAHKSILSARSDVFAAMFKHDMVESMLNRVVITDIDHEVLKEMLNFMYTGKAPNLNKMAQGLLAAADKYALEGLKVICEEALSVNLTPENAVEMLILADLHSAGQLEAQTTAFIKTWNRLIANQFWGFGDFISTDILLNNADNLLPNDELTIVCEIEEVNIIDIYDESKKIKSKMIEDELSKDLGNLFLNGKCSDVTLAVVLSAKRFISILLIFLLLLNKLLVNGHLVIQASEACGNLKGRSNTMASLPAENNVGHTEVKVDKSVFTWTIGNFNIWCNDMGECRETLLSPTFSSGTNNKLKWYLKLDIVDGKQLSLFLHCETLSVKAKFKFSILNVKKEEEYVRRSEMHDFGQKFSAWGYKLFICLDILLKQAYDLLPDGKLTIVCEISEVDLVNISNTINQPKIVQSKVTEDKLSGDFDNLFTNHQFSDVTFAVGEHEIKAHKTILAARSNVFAAMFEHEMKESTLNRVVITDIDHEVLNEMLKFMYTGKAPNLYELTYGLLAAADKYALEDLKEMCENALNVTLSVETATQTLVSADLHTAAQLKAQSIAFIKTHVTDVMQTQGWQDAIRTHPDLIAEYALEDLKEMCENALNVTLSFETATQTLVSADLHTAAQLKAQSIAFIKTHVTDVMQTQGWQDAITTQPDLIAEVLRAFAKQINL</sequence>
<dbReference type="AlphaFoldDB" id="A0A1A9ZZW1"/>
<dbReference type="SUPFAM" id="SSF54695">
    <property type="entry name" value="POZ domain"/>
    <property type="match status" value="2"/>
</dbReference>
<dbReference type="FunFam" id="3.30.710.10:FF:000159">
    <property type="entry name" value="Speckle-type POZ protein B"/>
    <property type="match status" value="2"/>
</dbReference>
<evidence type="ECO:0008006" key="10">
    <source>
        <dbReference type="Google" id="ProtNLM"/>
    </source>
</evidence>
<accession>A0A1A9ZZW1</accession>
<dbReference type="PANTHER" id="PTHR24413">
    <property type="entry name" value="SPECKLE-TYPE POZ PROTEIN"/>
    <property type="match status" value="1"/>
</dbReference>
<keyword evidence="5" id="KW-0539">Nucleus</keyword>
<keyword evidence="9" id="KW-1185">Reference proteome</keyword>
<feature type="domain" description="BTB" evidence="6">
    <location>
        <begin position="625"/>
        <end position="687"/>
    </location>
</feature>
<evidence type="ECO:0000259" key="7">
    <source>
        <dbReference type="PROSITE" id="PS50144"/>
    </source>
</evidence>
<protein>
    <recommendedName>
        <fullName evidence="10">BTB domain-containing protein</fullName>
    </recommendedName>
</protein>
<evidence type="ECO:0000256" key="2">
    <source>
        <dbReference type="ARBA" id="ARBA00004906"/>
    </source>
</evidence>
<dbReference type="Pfam" id="PF00651">
    <property type="entry name" value="BTB"/>
    <property type="match status" value="2"/>
</dbReference>
<dbReference type="Gene3D" id="6.20.250.50">
    <property type="match status" value="2"/>
</dbReference>
<dbReference type="Pfam" id="PF24570">
    <property type="entry name" value="BACK_BPM_SPOP"/>
    <property type="match status" value="2"/>
</dbReference>
<dbReference type="Pfam" id="PF22486">
    <property type="entry name" value="MATH_2"/>
    <property type="match status" value="2"/>
</dbReference>
<organism evidence="8 9">
    <name type="scientific">Glossina pallidipes</name>
    <name type="common">Tsetse fly</name>
    <dbReference type="NCBI Taxonomy" id="7398"/>
    <lineage>
        <taxon>Eukaryota</taxon>
        <taxon>Metazoa</taxon>
        <taxon>Ecdysozoa</taxon>
        <taxon>Arthropoda</taxon>
        <taxon>Hexapoda</taxon>
        <taxon>Insecta</taxon>
        <taxon>Pterygota</taxon>
        <taxon>Neoptera</taxon>
        <taxon>Endopterygota</taxon>
        <taxon>Diptera</taxon>
        <taxon>Brachycera</taxon>
        <taxon>Muscomorpha</taxon>
        <taxon>Hippoboscoidea</taxon>
        <taxon>Glossinidae</taxon>
        <taxon>Glossina</taxon>
    </lineage>
</organism>
<dbReference type="InterPro" id="IPR056423">
    <property type="entry name" value="BACK_BPM_SPOP"/>
</dbReference>
<feature type="domain" description="BTB" evidence="6">
    <location>
        <begin position="185"/>
        <end position="247"/>
    </location>
</feature>
<feature type="domain" description="MATH" evidence="7">
    <location>
        <begin position="459"/>
        <end position="584"/>
    </location>
</feature>
<evidence type="ECO:0000259" key="6">
    <source>
        <dbReference type="PROSITE" id="PS50097"/>
    </source>
</evidence>
<comment type="similarity">
    <text evidence="3">Belongs to the Tdpoz family.</text>
</comment>
<keyword evidence="4" id="KW-0833">Ubl conjugation pathway</keyword>
<dbReference type="EnsemblMetazoa" id="GPAI030165-RA">
    <property type="protein sequence ID" value="GPAI030165-PA"/>
    <property type="gene ID" value="GPAI030165"/>
</dbReference>
<dbReference type="Gene3D" id="3.30.710.10">
    <property type="entry name" value="Potassium Channel Kv1.1, Chain A"/>
    <property type="match status" value="2"/>
</dbReference>
<evidence type="ECO:0000256" key="3">
    <source>
        <dbReference type="ARBA" id="ARBA00010846"/>
    </source>
</evidence>
<dbReference type="SMART" id="SM00225">
    <property type="entry name" value="BTB"/>
    <property type="match status" value="2"/>
</dbReference>
<proteinExistence type="inferred from homology"/>
<dbReference type="SUPFAM" id="SSF49599">
    <property type="entry name" value="TRAF domain-like"/>
    <property type="match status" value="3"/>
</dbReference>
<comment type="pathway">
    <text evidence="2">Protein modification; protein ubiquitination.</text>
</comment>
<evidence type="ECO:0000313" key="9">
    <source>
        <dbReference type="Proteomes" id="UP000092445"/>
    </source>
</evidence>
<dbReference type="PROSITE" id="PS50144">
    <property type="entry name" value="MATH"/>
    <property type="match status" value="2"/>
</dbReference>
<dbReference type="InterPro" id="IPR002083">
    <property type="entry name" value="MATH/TRAF_dom"/>
</dbReference>
<dbReference type="Gene3D" id="2.60.210.10">
    <property type="entry name" value="Apoptosis, Tumor Necrosis Factor Receptor Associated Protein 2, Chain A"/>
    <property type="match status" value="2"/>
</dbReference>
<dbReference type="PROSITE" id="PS50097">
    <property type="entry name" value="BTB"/>
    <property type="match status" value="2"/>
</dbReference>
<dbReference type="InterPro" id="IPR011333">
    <property type="entry name" value="SKP1/BTB/POZ_sf"/>
</dbReference>
<dbReference type="Proteomes" id="UP000092445">
    <property type="component" value="Unassembled WGS sequence"/>
</dbReference>
<evidence type="ECO:0000256" key="4">
    <source>
        <dbReference type="ARBA" id="ARBA00022786"/>
    </source>
</evidence>
<reference evidence="9" key="1">
    <citation type="submission" date="2014-03" db="EMBL/GenBank/DDBJ databases">
        <authorList>
            <person name="Aksoy S."/>
            <person name="Warren W."/>
            <person name="Wilson R.K."/>
        </authorList>
    </citation>
    <scope>NUCLEOTIDE SEQUENCE [LARGE SCALE GENOMIC DNA]</scope>
    <source>
        <strain evidence="9">IAEA</strain>
    </source>
</reference>
<dbReference type="GO" id="GO:0005634">
    <property type="term" value="C:nucleus"/>
    <property type="evidence" value="ECO:0007669"/>
    <property type="project" value="UniProtKB-SubCell"/>
</dbReference>
<evidence type="ECO:0000313" key="8">
    <source>
        <dbReference type="EnsemblMetazoa" id="GPAI030165-PA"/>
    </source>
</evidence>
<name>A0A1A9ZZW1_GLOPL</name>
<dbReference type="InterPro" id="IPR008974">
    <property type="entry name" value="TRAF-like"/>
</dbReference>
<dbReference type="Gene3D" id="6.10.250.3030">
    <property type="match status" value="3"/>
</dbReference>
<dbReference type="GO" id="GO:0030163">
    <property type="term" value="P:protein catabolic process"/>
    <property type="evidence" value="ECO:0007669"/>
    <property type="project" value="UniProtKB-ARBA"/>
</dbReference>
<evidence type="ECO:0000256" key="5">
    <source>
        <dbReference type="ARBA" id="ARBA00023242"/>
    </source>
</evidence>
<evidence type="ECO:0000256" key="1">
    <source>
        <dbReference type="ARBA" id="ARBA00004123"/>
    </source>
</evidence>
<dbReference type="InterPro" id="IPR000210">
    <property type="entry name" value="BTB/POZ_dom"/>
</dbReference>
<reference evidence="8" key="2">
    <citation type="submission" date="2020-05" db="UniProtKB">
        <authorList>
            <consortium name="EnsemblMetazoa"/>
        </authorList>
    </citation>
    <scope>IDENTIFICATION</scope>
    <source>
        <strain evidence="8">IAEA</strain>
    </source>
</reference>